<name>A0AAV7V1I2_PLEWA</name>
<accession>A0AAV7V1I2</accession>
<protein>
    <submittedName>
        <fullName evidence="2">Uncharacterized protein</fullName>
    </submittedName>
</protein>
<evidence type="ECO:0000313" key="3">
    <source>
        <dbReference type="Proteomes" id="UP001066276"/>
    </source>
</evidence>
<organism evidence="2 3">
    <name type="scientific">Pleurodeles waltl</name>
    <name type="common">Iberian ribbed newt</name>
    <dbReference type="NCBI Taxonomy" id="8319"/>
    <lineage>
        <taxon>Eukaryota</taxon>
        <taxon>Metazoa</taxon>
        <taxon>Chordata</taxon>
        <taxon>Craniata</taxon>
        <taxon>Vertebrata</taxon>
        <taxon>Euteleostomi</taxon>
        <taxon>Amphibia</taxon>
        <taxon>Batrachia</taxon>
        <taxon>Caudata</taxon>
        <taxon>Salamandroidea</taxon>
        <taxon>Salamandridae</taxon>
        <taxon>Pleurodelinae</taxon>
        <taxon>Pleurodeles</taxon>
    </lineage>
</organism>
<dbReference type="Proteomes" id="UP001066276">
    <property type="component" value="Chromosome 2_2"/>
</dbReference>
<dbReference type="AlphaFoldDB" id="A0AAV7V1I2"/>
<dbReference type="EMBL" id="JANPWB010000004">
    <property type="protein sequence ID" value="KAJ1194459.1"/>
    <property type="molecule type" value="Genomic_DNA"/>
</dbReference>
<comment type="caution">
    <text evidence="2">The sequence shown here is derived from an EMBL/GenBank/DDBJ whole genome shotgun (WGS) entry which is preliminary data.</text>
</comment>
<evidence type="ECO:0000313" key="2">
    <source>
        <dbReference type="EMBL" id="KAJ1194459.1"/>
    </source>
</evidence>
<evidence type="ECO:0000256" key="1">
    <source>
        <dbReference type="SAM" id="MobiDB-lite"/>
    </source>
</evidence>
<proteinExistence type="predicted"/>
<reference evidence="2" key="1">
    <citation type="journal article" date="2022" name="bioRxiv">
        <title>Sequencing and chromosome-scale assembly of the giantPleurodeles waltlgenome.</title>
        <authorList>
            <person name="Brown T."/>
            <person name="Elewa A."/>
            <person name="Iarovenko S."/>
            <person name="Subramanian E."/>
            <person name="Araus A.J."/>
            <person name="Petzold A."/>
            <person name="Susuki M."/>
            <person name="Suzuki K.-i.T."/>
            <person name="Hayashi T."/>
            <person name="Toyoda A."/>
            <person name="Oliveira C."/>
            <person name="Osipova E."/>
            <person name="Leigh N.D."/>
            <person name="Simon A."/>
            <person name="Yun M.H."/>
        </authorList>
    </citation>
    <scope>NUCLEOTIDE SEQUENCE</scope>
    <source>
        <strain evidence="2">20211129_DDA</strain>
        <tissue evidence="2">Liver</tissue>
    </source>
</reference>
<feature type="region of interest" description="Disordered" evidence="1">
    <location>
        <begin position="47"/>
        <end position="86"/>
    </location>
</feature>
<sequence length="114" mass="12716">MLKGQCGTDNKHRIKILDPRIIKVTFFPASPEEDQFAVSAEISISPGLDGRRSHGKKHSHMKLQSPVSNERKRAVSIGGADDPCDVKVRGKSPSEELHRKVSFECSQIWLIPQI</sequence>
<keyword evidence="3" id="KW-1185">Reference proteome</keyword>
<gene>
    <name evidence="2" type="ORF">NDU88_003747</name>
</gene>